<feature type="transmembrane region" description="Helical" evidence="10">
    <location>
        <begin position="114"/>
        <end position="135"/>
    </location>
</feature>
<feature type="transmembrane region" description="Helical" evidence="10">
    <location>
        <begin position="50"/>
        <end position="69"/>
    </location>
</feature>
<keyword evidence="10" id="KW-0472">Membrane</keyword>
<accession>A0ABP9RT56</accession>
<dbReference type="Gene3D" id="1.20.5.1930">
    <property type="match status" value="1"/>
</dbReference>
<dbReference type="InterPro" id="IPR055558">
    <property type="entry name" value="DUF7134"/>
</dbReference>
<keyword evidence="4" id="KW-0808">Transferase</keyword>
<keyword evidence="8" id="KW-0902">Two-component regulatory system</keyword>
<dbReference type="GO" id="GO:0016301">
    <property type="term" value="F:kinase activity"/>
    <property type="evidence" value="ECO:0007669"/>
    <property type="project" value="UniProtKB-KW"/>
</dbReference>
<dbReference type="Pfam" id="PF07730">
    <property type="entry name" value="HisKA_3"/>
    <property type="match status" value="1"/>
</dbReference>
<dbReference type="Proteomes" id="UP001501570">
    <property type="component" value="Unassembled WGS sequence"/>
</dbReference>
<keyword evidence="10" id="KW-0812">Transmembrane</keyword>
<feature type="transmembrane region" description="Helical" evidence="10">
    <location>
        <begin position="75"/>
        <end position="102"/>
    </location>
</feature>
<keyword evidence="3" id="KW-0597">Phosphoprotein</keyword>
<feature type="region of interest" description="Disordered" evidence="9">
    <location>
        <begin position="337"/>
        <end position="360"/>
    </location>
</feature>
<dbReference type="EC" id="2.7.13.3" evidence="2"/>
<keyword evidence="5" id="KW-0547">Nucleotide-binding</keyword>
<evidence type="ECO:0000256" key="10">
    <source>
        <dbReference type="SAM" id="Phobius"/>
    </source>
</evidence>
<comment type="caution">
    <text evidence="12">The sequence shown here is derived from an EMBL/GenBank/DDBJ whole genome shotgun (WGS) entry which is preliminary data.</text>
</comment>
<evidence type="ECO:0000313" key="13">
    <source>
        <dbReference type="Proteomes" id="UP001501570"/>
    </source>
</evidence>
<dbReference type="Pfam" id="PF02518">
    <property type="entry name" value="HATPase_c"/>
    <property type="match status" value="1"/>
</dbReference>
<sequence length="401" mass="41835">MTNNLGAAAAHPWRLSRRDLVALDAVAALGYVLLLLSAGRGGLVGNAPAWSQLLMIAGIGLPVAVRRLWPVPVFWLVLAASILAVPLRIGGYPFVAAAYALYPVALTQPSPRWVPTRAIGVLTAVGLLAAVLALPHSATRAAAGTALLDAMLLGSAWTLGHAAREWRAAAARSAVRQADRAVAAERLRIARELHDIVSHSIGLITVKAGVANHVLHDHPEEAHDALRVIEATGRSALGEMRRLLDVLRAAGSGDDTNDLAPTPGLDALPALARRTALAGVPVDLELGDVGRLPHDVELSVYRIVQEALTNVVKHAGAAHCQVRIGTDGDAVTVEVTDDGEPTSRPADHGRTTDAGGRVGHGLVGMRERVSLYGGVLVAGPRPEGGFAVHARLPYQPAPALP</sequence>
<keyword evidence="10" id="KW-1133">Transmembrane helix</keyword>
<dbReference type="PANTHER" id="PTHR24421:SF10">
    <property type="entry name" value="NITRATE_NITRITE SENSOR PROTEIN NARQ"/>
    <property type="match status" value="1"/>
</dbReference>
<dbReference type="InterPro" id="IPR036890">
    <property type="entry name" value="HATPase_C_sf"/>
</dbReference>
<dbReference type="InterPro" id="IPR050482">
    <property type="entry name" value="Sensor_HK_TwoCompSys"/>
</dbReference>
<dbReference type="InterPro" id="IPR011712">
    <property type="entry name" value="Sig_transdc_His_kin_sub3_dim/P"/>
</dbReference>
<protein>
    <recommendedName>
        <fullName evidence="2">histidine kinase</fullName>
        <ecNumber evidence="2">2.7.13.3</ecNumber>
    </recommendedName>
</protein>
<evidence type="ECO:0000256" key="2">
    <source>
        <dbReference type="ARBA" id="ARBA00012438"/>
    </source>
</evidence>
<evidence type="ECO:0000259" key="11">
    <source>
        <dbReference type="SMART" id="SM00387"/>
    </source>
</evidence>
<dbReference type="RefSeq" id="WP_345629746.1">
    <property type="nucleotide sequence ID" value="NZ_BAABJQ010000007.1"/>
</dbReference>
<evidence type="ECO:0000256" key="9">
    <source>
        <dbReference type="SAM" id="MobiDB-lite"/>
    </source>
</evidence>
<keyword evidence="6 12" id="KW-0418">Kinase</keyword>
<reference evidence="13" key="1">
    <citation type="journal article" date="2019" name="Int. J. Syst. Evol. Microbiol.">
        <title>The Global Catalogue of Microorganisms (GCM) 10K type strain sequencing project: providing services to taxonomists for standard genome sequencing and annotation.</title>
        <authorList>
            <consortium name="The Broad Institute Genomics Platform"/>
            <consortium name="The Broad Institute Genome Sequencing Center for Infectious Disease"/>
            <person name="Wu L."/>
            <person name="Ma J."/>
        </authorList>
    </citation>
    <scope>NUCLEOTIDE SEQUENCE [LARGE SCALE GENOMIC DNA]</scope>
    <source>
        <strain evidence="13">JCM 18304</strain>
    </source>
</reference>
<dbReference type="Gene3D" id="3.30.565.10">
    <property type="entry name" value="Histidine kinase-like ATPase, C-terminal domain"/>
    <property type="match status" value="1"/>
</dbReference>
<comment type="catalytic activity">
    <reaction evidence="1">
        <text>ATP + protein L-histidine = ADP + protein N-phospho-L-histidine.</text>
        <dbReference type="EC" id="2.7.13.3"/>
    </reaction>
</comment>
<dbReference type="InterPro" id="IPR003594">
    <property type="entry name" value="HATPase_dom"/>
</dbReference>
<keyword evidence="7" id="KW-0067">ATP-binding</keyword>
<evidence type="ECO:0000256" key="4">
    <source>
        <dbReference type="ARBA" id="ARBA00022679"/>
    </source>
</evidence>
<organism evidence="12 13">
    <name type="scientific">Rugosimonospora acidiphila</name>
    <dbReference type="NCBI Taxonomy" id="556531"/>
    <lineage>
        <taxon>Bacteria</taxon>
        <taxon>Bacillati</taxon>
        <taxon>Actinomycetota</taxon>
        <taxon>Actinomycetes</taxon>
        <taxon>Micromonosporales</taxon>
        <taxon>Micromonosporaceae</taxon>
        <taxon>Rugosimonospora</taxon>
    </lineage>
</organism>
<proteinExistence type="predicted"/>
<evidence type="ECO:0000256" key="3">
    <source>
        <dbReference type="ARBA" id="ARBA00022553"/>
    </source>
</evidence>
<dbReference type="Pfam" id="PF23539">
    <property type="entry name" value="DUF7134"/>
    <property type="match status" value="1"/>
</dbReference>
<feature type="domain" description="Histidine kinase/HSP90-like ATPase" evidence="11">
    <location>
        <begin position="295"/>
        <end position="396"/>
    </location>
</feature>
<feature type="transmembrane region" description="Helical" evidence="10">
    <location>
        <begin position="20"/>
        <end position="38"/>
    </location>
</feature>
<dbReference type="EMBL" id="BAABJQ010000007">
    <property type="protein sequence ID" value="GAA5185231.1"/>
    <property type="molecule type" value="Genomic_DNA"/>
</dbReference>
<evidence type="ECO:0000256" key="7">
    <source>
        <dbReference type="ARBA" id="ARBA00022840"/>
    </source>
</evidence>
<evidence type="ECO:0000256" key="8">
    <source>
        <dbReference type="ARBA" id="ARBA00023012"/>
    </source>
</evidence>
<evidence type="ECO:0000256" key="5">
    <source>
        <dbReference type="ARBA" id="ARBA00022741"/>
    </source>
</evidence>
<name>A0ABP9RT56_9ACTN</name>
<dbReference type="SMART" id="SM00387">
    <property type="entry name" value="HATPase_c"/>
    <property type="match status" value="1"/>
</dbReference>
<evidence type="ECO:0000256" key="1">
    <source>
        <dbReference type="ARBA" id="ARBA00000085"/>
    </source>
</evidence>
<gene>
    <name evidence="12" type="ORF">GCM10023322_28550</name>
</gene>
<dbReference type="SUPFAM" id="SSF55874">
    <property type="entry name" value="ATPase domain of HSP90 chaperone/DNA topoisomerase II/histidine kinase"/>
    <property type="match status" value="1"/>
</dbReference>
<keyword evidence="13" id="KW-1185">Reference proteome</keyword>
<evidence type="ECO:0000313" key="12">
    <source>
        <dbReference type="EMBL" id="GAA5185231.1"/>
    </source>
</evidence>
<dbReference type="CDD" id="cd16917">
    <property type="entry name" value="HATPase_UhpB-NarQ-NarX-like"/>
    <property type="match status" value="1"/>
</dbReference>
<dbReference type="PANTHER" id="PTHR24421">
    <property type="entry name" value="NITRATE/NITRITE SENSOR PROTEIN NARX-RELATED"/>
    <property type="match status" value="1"/>
</dbReference>
<evidence type="ECO:0000256" key="6">
    <source>
        <dbReference type="ARBA" id="ARBA00022777"/>
    </source>
</evidence>